<accession>A0ABT6HJB4</accession>
<dbReference type="PROSITE" id="PS50975">
    <property type="entry name" value="ATP_GRASP"/>
    <property type="match status" value="1"/>
</dbReference>
<dbReference type="EMBL" id="JARWBG010000004">
    <property type="protein sequence ID" value="MDH2388149.1"/>
    <property type="molecule type" value="Genomic_DNA"/>
</dbReference>
<keyword evidence="1" id="KW-0547">Nucleotide-binding</keyword>
<sequence length="426" mass="44657">MKKIIILGVNAVSLKYLPQALRTAGYEPVFLLDPADFSAQSAAALRGSACFPVDIEDRAAVLRLLAEHPAITEDAFAITGLFDEKFPLIEELAAAYGLCRPDPAAARLASKAEVARIIPEHCPPTARFTAVEARRSAVDPAAVTPAPHGYILKPAEQAGGQGVVRLPPDATAGTVRDAVAASGMPDDDGYPWVLQADVRGQLISLEGYVEEGRVVFIGFSLRGRIAWTEISNLLPADDRLSPAVRDRCRAAVTALAERSGMTQGYFHSEFLVPGDPTGSAGSGDQAFLIDANAGRLGGGGHVEQLALAYALDPAEILAHVVTLGLPDVPTSPAPAYGSAAAPRSTTAYYYGLEREAVVTSVSVPPGGRCLHTQVVRDGGRVDAAGTGDSAWVGVLTGPTEDIRREMEGIVVHTAAGPRRPAWTPTS</sequence>
<evidence type="ECO:0000259" key="2">
    <source>
        <dbReference type="PROSITE" id="PS50975"/>
    </source>
</evidence>
<proteinExistence type="predicted"/>
<evidence type="ECO:0000313" key="3">
    <source>
        <dbReference type="EMBL" id="MDH2388149.1"/>
    </source>
</evidence>
<evidence type="ECO:0000313" key="4">
    <source>
        <dbReference type="Proteomes" id="UP001223144"/>
    </source>
</evidence>
<comment type="caution">
    <text evidence="3">The sequence shown here is derived from an EMBL/GenBank/DDBJ whole genome shotgun (WGS) entry which is preliminary data.</text>
</comment>
<dbReference type="SUPFAM" id="SSF56059">
    <property type="entry name" value="Glutathione synthetase ATP-binding domain-like"/>
    <property type="match status" value="1"/>
</dbReference>
<keyword evidence="4" id="KW-1185">Reference proteome</keyword>
<organism evidence="3 4">
    <name type="scientific">Streptomyces chengmaiensis</name>
    <dbReference type="NCBI Taxonomy" id="3040919"/>
    <lineage>
        <taxon>Bacteria</taxon>
        <taxon>Bacillati</taxon>
        <taxon>Actinomycetota</taxon>
        <taxon>Actinomycetes</taxon>
        <taxon>Kitasatosporales</taxon>
        <taxon>Streptomycetaceae</taxon>
        <taxon>Streptomyces</taxon>
    </lineage>
</organism>
<name>A0ABT6HJB4_9ACTN</name>
<reference evidence="3 4" key="1">
    <citation type="submission" date="2023-04" db="EMBL/GenBank/DDBJ databases">
        <title>Streptomyces chengmaiensis sp. nov. isolated from the stem of mangrove plant in Hainan.</title>
        <authorList>
            <person name="Huang X."/>
            <person name="Zhou S."/>
            <person name="Chu X."/>
            <person name="Xie Y."/>
            <person name="Lin Y."/>
        </authorList>
    </citation>
    <scope>NUCLEOTIDE SEQUENCE [LARGE SCALE GENOMIC DNA]</scope>
    <source>
        <strain evidence="3 4">HNM0663</strain>
    </source>
</reference>
<dbReference type="Gene3D" id="3.30.470.20">
    <property type="entry name" value="ATP-grasp fold, B domain"/>
    <property type="match status" value="1"/>
</dbReference>
<feature type="domain" description="ATP-grasp" evidence="2">
    <location>
        <begin position="115"/>
        <end position="322"/>
    </location>
</feature>
<keyword evidence="1" id="KW-0067">ATP-binding</keyword>
<dbReference type="Proteomes" id="UP001223144">
    <property type="component" value="Unassembled WGS sequence"/>
</dbReference>
<dbReference type="RefSeq" id="WP_279926464.1">
    <property type="nucleotide sequence ID" value="NZ_JARWBG010000004.1"/>
</dbReference>
<gene>
    <name evidence="3" type="ORF">QCN29_04960</name>
</gene>
<dbReference type="InterPro" id="IPR011761">
    <property type="entry name" value="ATP-grasp"/>
</dbReference>
<protein>
    <recommendedName>
        <fullName evidence="2">ATP-grasp domain-containing protein</fullName>
    </recommendedName>
</protein>
<evidence type="ECO:0000256" key="1">
    <source>
        <dbReference type="PROSITE-ProRule" id="PRU00409"/>
    </source>
</evidence>